<evidence type="ECO:0000256" key="1">
    <source>
        <dbReference type="RuleBase" id="RU000672"/>
    </source>
</evidence>
<dbReference type="GO" id="GO:0048038">
    <property type="term" value="F:quinone binding"/>
    <property type="evidence" value="ECO:0007669"/>
    <property type="project" value="InterPro"/>
</dbReference>
<dbReference type="EC" id="1.4.3.-" evidence="1"/>
<comment type="PTM">
    <text evidence="1">Topaquinone (TPQ) is generated by copper-dependent autoxidation of a specific tyrosyl residue.</text>
</comment>
<comment type="cofactor">
    <cofactor evidence="1">
        <name>Cu cation</name>
        <dbReference type="ChEBI" id="CHEBI:23378"/>
    </cofactor>
    <text evidence="1">Contains 1 topaquinone per subunit.</text>
</comment>
<keyword evidence="1" id="KW-0479">Metal-binding</keyword>
<dbReference type="GO" id="GO:0009308">
    <property type="term" value="P:amine metabolic process"/>
    <property type="evidence" value="ECO:0007669"/>
    <property type="project" value="UniProtKB-UniRule"/>
</dbReference>
<comment type="similarity">
    <text evidence="1">Belongs to the copper/topaquinone oxidase family.</text>
</comment>
<dbReference type="SUPFAM" id="SSF49998">
    <property type="entry name" value="Amine oxidase catalytic domain"/>
    <property type="match status" value="2"/>
</dbReference>
<gene>
    <name evidence="3" type="ORF">ACO22_06168</name>
</gene>
<keyword evidence="1" id="KW-0186">Copper</keyword>
<dbReference type="Gene3D" id="2.70.98.20">
    <property type="entry name" value="Copper amine oxidase, catalytic domain"/>
    <property type="match status" value="2"/>
</dbReference>
<protein>
    <recommendedName>
        <fullName evidence="1">Amine oxidase</fullName>
        <ecNumber evidence="1">1.4.3.-</ecNumber>
    </recommendedName>
</protein>
<reference evidence="3 4" key="1">
    <citation type="submission" date="2016-06" db="EMBL/GenBank/DDBJ databases">
        <authorList>
            <person name="Kjaerup R.B."/>
            <person name="Dalgaard T.S."/>
            <person name="Juul-Madsen H.R."/>
        </authorList>
    </citation>
    <scope>NUCLEOTIDE SEQUENCE [LARGE SCALE GENOMIC DNA]</scope>
    <source>
        <strain evidence="3 4">Pb300</strain>
    </source>
</reference>
<organism evidence="3 4">
    <name type="scientific">Paracoccidioides brasiliensis</name>
    <dbReference type="NCBI Taxonomy" id="121759"/>
    <lineage>
        <taxon>Eukaryota</taxon>
        <taxon>Fungi</taxon>
        <taxon>Dikarya</taxon>
        <taxon>Ascomycota</taxon>
        <taxon>Pezizomycotina</taxon>
        <taxon>Eurotiomycetes</taxon>
        <taxon>Eurotiomycetidae</taxon>
        <taxon>Onygenales</taxon>
        <taxon>Ajellomycetaceae</taxon>
        <taxon>Paracoccidioides</taxon>
    </lineage>
</organism>
<accession>A0A1D2J875</accession>
<dbReference type="InterPro" id="IPR015798">
    <property type="entry name" value="Cu_amine_oxidase_C"/>
</dbReference>
<dbReference type="AlphaFoldDB" id="A0A1D2J875"/>
<dbReference type="EMBL" id="LZYO01000315">
    <property type="protein sequence ID" value="ODH19223.1"/>
    <property type="molecule type" value="Genomic_DNA"/>
</dbReference>
<proteinExistence type="inferred from homology"/>
<keyword evidence="1" id="KW-0560">Oxidoreductase</keyword>
<comment type="caution">
    <text evidence="3">The sequence shown here is derived from an EMBL/GenBank/DDBJ whole genome shotgun (WGS) entry which is preliminary data.</text>
</comment>
<name>A0A1D2J875_PARBR</name>
<keyword evidence="1" id="KW-0801">TPQ</keyword>
<dbReference type="InterPro" id="IPR036460">
    <property type="entry name" value="Cu_amine_oxidase_C_sf"/>
</dbReference>
<dbReference type="GO" id="GO:0008131">
    <property type="term" value="F:primary methylamine oxidase activity"/>
    <property type="evidence" value="ECO:0007669"/>
    <property type="project" value="InterPro"/>
</dbReference>
<dbReference type="PANTHER" id="PTHR10638:SF33">
    <property type="entry name" value="AMINE OXIDASE"/>
    <property type="match status" value="1"/>
</dbReference>
<dbReference type="VEuPathDB" id="FungiDB:PADG_11571"/>
<dbReference type="VEuPathDB" id="FungiDB:PABG_11201"/>
<feature type="domain" description="Copper amine oxidase catalytic" evidence="2">
    <location>
        <begin position="6"/>
        <end position="52"/>
    </location>
</feature>
<evidence type="ECO:0000259" key="2">
    <source>
        <dbReference type="Pfam" id="PF01179"/>
    </source>
</evidence>
<dbReference type="GO" id="GO:0005507">
    <property type="term" value="F:copper ion binding"/>
    <property type="evidence" value="ECO:0007669"/>
    <property type="project" value="InterPro"/>
</dbReference>
<evidence type="ECO:0000313" key="4">
    <source>
        <dbReference type="Proteomes" id="UP000242814"/>
    </source>
</evidence>
<sequence>MLIDHGATVPWGTNVGPGVMAGYHQHIFSMRIDPPIDGHNNAVVYQDSIPMPEGAVANPMTRAKCATKPIWVTKYGELYAAGESINQSKKSAGVEEWTARKDNVEDNDLGLRHLFSALVASVVKTPYTSQLGTSMLIQTTCKNHSIRSHPYNPRPEAFPIMPVERISTSCLKPDVFFQKNPALDVPASNQSFSHSQLHEGGKPDADALVPSACHCPSKTEQL</sequence>
<evidence type="ECO:0000313" key="3">
    <source>
        <dbReference type="EMBL" id="ODH19223.1"/>
    </source>
</evidence>
<dbReference type="Pfam" id="PF01179">
    <property type="entry name" value="Cu_amine_oxid"/>
    <property type="match status" value="1"/>
</dbReference>
<dbReference type="InterPro" id="IPR000269">
    <property type="entry name" value="Cu_amine_oxidase"/>
</dbReference>
<dbReference type="PANTHER" id="PTHR10638">
    <property type="entry name" value="COPPER AMINE OXIDASE"/>
    <property type="match status" value="1"/>
</dbReference>
<dbReference type="Proteomes" id="UP000242814">
    <property type="component" value="Unassembled WGS sequence"/>
</dbReference>